<feature type="chain" id="PRO_5035286656" evidence="9">
    <location>
        <begin position="26"/>
        <end position="3502"/>
    </location>
</feature>
<evidence type="ECO:0000256" key="5">
    <source>
        <dbReference type="ARBA" id="ARBA00023008"/>
    </source>
</evidence>
<evidence type="ECO:0000256" key="2">
    <source>
        <dbReference type="ARBA" id="ARBA00022525"/>
    </source>
</evidence>
<accession>A0A8J1MUU2</accession>
<dbReference type="InterPro" id="IPR001846">
    <property type="entry name" value="VWF_type-D"/>
</dbReference>
<dbReference type="Pfam" id="PF13330">
    <property type="entry name" value="Mucin2_WxxW"/>
    <property type="match status" value="8"/>
</dbReference>
<dbReference type="GO" id="GO:0031012">
    <property type="term" value="C:extracellular matrix"/>
    <property type="evidence" value="ECO:0000318"/>
    <property type="project" value="GO_Central"/>
</dbReference>
<organism evidence="11 12">
    <name type="scientific">Xenopus laevis</name>
    <name type="common">African clawed frog</name>
    <dbReference type="NCBI Taxonomy" id="8355"/>
    <lineage>
        <taxon>Eukaryota</taxon>
        <taxon>Metazoa</taxon>
        <taxon>Chordata</taxon>
        <taxon>Craniata</taxon>
        <taxon>Vertebrata</taxon>
        <taxon>Euteleostomi</taxon>
        <taxon>Amphibia</taxon>
        <taxon>Batrachia</taxon>
        <taxon>Anura</taxon>
        <taxon>Pipoidea</taxon>
        <taxon>Pipidae</taxon>
        <taxon>Xenopodinae</taxon>
        <taxon>Xenopus</taxon>
        <taxon>Xenopus</taxon>
    </lineage>
</organism>
<dbReference type="PROSITE" id="PS51233">
    <property type="entry name" value="VWFD"/>
    <property type="match status" value="3"/>
</dbReference>
<feature type="region of interest" description="Disordered" evidence="8">
    <location>
        <begin position="1451"/>
        <end position="1613"/>
    </location>
</feature>
<dbReference type="Gene3D" id="2.10.25.10">
    <property type="entry name" value="Laminin"/>
    <property type="match status" value="3"/>
</dbReference>
<feature type="compositionally biased region" description="Low complexity" evidence="8">
    <location>
        <begin position="3232"/>
        <end position="3399"/>
    </location>
</feature>
<feature type="compositionally biased region" description="Low complexity" evidence="8">
    <location>
        <begin position="2059"/>
        <end position="2243"/>
    </location>
</feature>
<dbReference type="Proteomes" id="UP000186698">
    <property type="component" value="Chromosome 4L"/>
</dbReference>
<dbReference type="Pfam" id="PF01826">
    <property type="entry name" value="TIL"/>
    <property type="match status" value="2"/>
</dbReference>
<keyword evidence="11" id="KW-1185">Reference proteome</keyword>
<dbReference type="InterPro" id="IPR050780">
    <property type="entry name" value="Mucin_vWF_Thrombospondin_sf"/>
</dbReference>
<sequence length="3502" mass="375424">MGTSRGTWSPIYVLLIPYLLTLVNGSAQMDTYGQSTNADSIQDSANVYDNTYQDPNPFSFGTSSFISPSLNPIFKSSSPAHNGYVCSTWGNNYFKTLDGDVFFFPGECNYLFASNCKSVSEDFNIQIRRSVVNGLPTVSHISLKIEGTFIEISQGTIKFNENVVTLPYSLSGIQIDRIGAYIRVISKVGLEFKWNEDDAAMLELEEKFRNQTCGLCGDFNGIPSYNEFMFNNVRLTDNQYGNMQKMNGPTETCGDLLQVSEDNCTAVSNICQMILNGASFSSCNILVDPAPYINACVQDICRCASSSTGFCLCNTFTEYSRQCAHAGGIPSNWRTTDLCPLQCQYNMEYKECGTACPDTCTYPDRSLSCDRHCTDGCFCPAGTVWDDINNSGCIPSSQCSCVYNGHVYSSGSSYFAQCQSCTCFRGKWQCFDRDCSGSCSVIGGSHITSFDFNRYNFFGDCTYVLTKARDNQFSVLAELANCELKSYTTCLKSIAIYLDYGNYTINIQSTGSIDVNGIFTQIPMSSASVTIFQPSSFFIIVEAAVGFQVEIQLVPIMQVYIYIQPNWRDQLSGLCGDYNNVQLDDFKVLSGVIEGAASSFGNTWKTKGSCPNVVSYFDDPCSNSVENANYANFWCSKLSDPEGPFAECHSKVDPLLYRTNCMFDSCIHAYSQDSMCAALSAYVHACARMGVLITGWRDTNCDSYTTKCPSTMSYSYNVTACQPTCRSLSELDVTCEIDFVPVDGCVCTAGTYLNEQGFCVPREQCPCYFRGKIVPSGQTIGEFGASCTCNMGKLDCIGHLKLSKDCKGPKVYFDCTNKPAGTTGVECEKSCQTLDMSCYSAQCVPGCMCPEGYVANGTDGCIQQEQCPCMHNNDAYADGSTIRVACQSCTCKNRMWDCTGETCLGTCAVYGDGHYYTFDSKRYSFSGDCQYILAQDFCNDPTNGTFRIITENIACGSTGTTCSKSIRFHLGNNVLVLAEGKFEVHQKDSGTYVPYKVHQMGIFLVIETLNGIVLVWDRKTSIYIKLQPEFQSKICGLCGNYDGNAINDFTTRSLSVVADVLEFGNSWKQSTSCPAPVAIGDSCAANTYRKPWAEKKCSAIIGSTFAACHAFVNPNPYYSTCVNDACACDSGGDCECLCTAIAAYAQACSEAGACVSWRTPDFCPLFCDFYNLEGQCEWHYQACGAPCMRTCRNPSGKCYYKLMGLEGCYPVCPPDRPYFDEERMRCVRSCCYDGKGRNYMVGQVMEREPEDAICTICVCTRGGRQCYADTSCCEYDKTMYTTAQPIYSTTDGLGGCIHATCKNGTIVRSTTDTPCIETTTIPTTTSVTTTSTSTPGCSTFRTPPTCTNTSWIDVSYPVFGGTGDDETFDNIKRNGIPICDETMTVVSVECRAKEFPGYSLKDIGQQITCNKDVGLICLNSDNYPKCENYEIKIKCCTGEPITEPIETTTCSMTTTTTTTSSPTTTTTTTTSHPPTTTTSHTTTTTTSHPPTTTTSHPPPTTTTTTSHPPTTTTTTSHPPTTSTTTTSHPPTTTTSHPPTTTTTTTSHPPTTSTTTTSHPPTTTTSHPPTTTTSHPPTTTTTTSHPPTTTTTTTSPPTTTTSTTVTTTSVTPTPTRTPRCIHYPVCTNTSWIDVSYPEFGGTGDDESFVNIRRQGISICDETMTIMSVQCRAKEFPTASLGDLGQTITCNRDVGLICQNSDNFPKCENYEIQIQCCSDIPGRDGETTPDTAIETTTCSMTTTTTTSSPTTTTTTTTSHPPTTTTSHTTTTTTSHPPTTTTSHPPPTTTTTTSHPPTTTTTTSHPPTTSTTTTSHPPTTTTSHPPTTTTTTTSHPPTTSTTTTSHPPTTTTSHPPTTTTTTTSHPPTTTTSHPPTTTTTTSHPPTTTTTTTSPPTTTTSTTVTTTSVTPTPTSTPPDYNANTMSSKMVLVSCIDDKNIYTICTKADNFAPFAGCIHYPVCTNTSWIDVSYPEFGGTGDDESFVNIRRQGISICDETMTIMSVQCRAKEFPTASLGDLGQTITCNRDVGLICQNSDNFPKCENYEIQIQCCSDIPGRDGETTPDTAIETTTCSMTTTTTTSSPTTTTTTTTSHPPTTTTSHTTTTTTSHPPTTTTSHPPPTTTTTTSHPPTTTTTTSHPPTTSTTTTSHPPTTTTSHPPTTTTTTTSHPPTTSTTTTSHPPTTTTSHPPTTTTTTTSHPPTTTTSHPPTTTTTTSHPPTTTTTTTSPPTTTTSTTVTTTSVTPTPTSTPRCIRYPVCTNTSWIDVSYPEFGGTGDDESFVNIRRQGISICDETMTIMSVQCRAKEFPTASLGDLGQTITCNRDVGLICQNSDNFPKCENYEIQIQCCSDIPGRDGETTPDTAIETTTCSMTTTTTTSSPTTTTTTTTSHPPTTTTSHTTTTTTSHPPTTTTSHPPPTTTTTTSHPPTTTTTTSHPPTTSTTTTSHPPTTTTSHPPTTTTTTTSHPPTTSTTTTSHPPTTTTSHPPTTTTTTSHPPTTTTTTTSPPTTTTSTTVTTTSVTQHPPVHHADNFAPFAGCIRYPVCTNTSWIDVSYPEFGGTGDDESFVNIRRQGISICDETMTIMSVQCRAKEFPTASLGDLGQTITCNRDVGLICQNSDNFPKCENYEIQIQCCSDIPGRDGETTPDTAIETTTCSMTTTTTTSSPTTTTTTTTSHPPTTTTSHTTTTTTSHPPTTTTSHPPPTTTTTTSHPPTTTTTTSHPPTTSTTTTSHPPTTTTSHPPTTTTTTTSHPPTTSTTTTSHPPTTTTSHPPTTTTTTTSHPPTTTTSHPPTTTTTTSHPPTTTTTTTSPPTTTTSTTVTTTSVTPTPTSTPRCIHYPVCTNTSWIDVSYPEFGGTGDDESFVNIRRQGISICDETMTIMSVQCRAKEFPTASLGDLGQTITCNRDVGLICQNSDNFPKCENYEIQIQCCSDIPGRDGETTPDTAIETTTCSMTTTTTTSSPTTTTTTTTSHPPTTTTSHTTTTTTSHPPTTTTSHPPPTTTTTTSHPPTTTTTTSHPPTTSTTTTSHPPTTTTSHPPTTTTTTTSHPPTTSTTTTSHPPTTTTSHPPTTTTTTTSHPPTTTTSHPPTTTTTTSHPPTTTTTTTSPPTTTTSTTVTTTSVTPTPTRTTGCIHYPVCTNTSWIDVSYPEFGGTGDDESFVNIRRQGISICDETMNVVSVQCRAKDFPTASLGDLGQTITCNRDVGLICQNSDNFPKCENYEIQIQCCSDIPGRDAETTPDTAIETTTCSMTTTTTTSSPTTTTTTTTSHPPTTTTSHTTTTTTSHPPTTTTSHPPPTTTTTTSHPPTTTTTTSHPPTTSTTTTSHPPTTTTSHPPTTTTTTTSHPPTTTTTTTSHPPTTTTSHPPTTTTTTSHPPTTTTTTTSPPTTTTSTTVTTTSVTPTPTSTPRCIHYPVCTNTSWIDVSYPEFGGTGDDESFVNIRRQGISICDETMTIMSVQCRAKEFPTASLGDLGQTITCNRDVGLICQNSDNFPKLIFQEEMVKQHQIQP</sequence>
<dbReference type="GO" id="GO:0005201">
    <property type="term" value="F:extracellular matrix structural constituent"/>
    <property type="evidence" value="ECO:0000318"/>
    <property type="project" value="GO_Central"/>
</dbReference>
<proteinExistence type="predicted"/>
<evidence type="ECO:0000256" key="6">
    <source>
        <dbReference type="ARBA" id="ARBA00023157"/>
    </source>
</evidence>
<evidence type="ECO:0000256" key="7">
    <source>
        <dbReference type="ARBA" id="ARBA00023180"/>
    </source>
</evidence>
<keyword evidence="5" id="KW-0186">Copper</keyword>
<evidence type="ECO:0000256" key="1">
    <source>
        <dbReference type="ARBA" id="ARBA00004613"/>
    </source>
</evidence>
<feature type="region of interest" description="Disordered" evidence="8">
    <location>
        <begin position="2633"/>
        <end position="2824"/>
    </location>
</feature>
<evidence type="ECO:0000256" key="3">
    <source>
        <dbReference type="ARBA" id="ARBA00022729"/>
    </source>
</evidence>
<dbReference type="SUPFAM" id="SSF57567">
    <property type="entry name" value="Serine protease inhibitors"/>
    <property type="match status" value="3"/>
</dbReference>
<dbReference type="SMART" id="SM00832">
    <property type="entry name" value="C8"/>
    <property type="match status" value="3"/>
</dbReference>
<keyword evidence="4" id="KW-0677">Repeat</keyword>
<dbReference type="CDD" id="cd19941">
    <property type="entry name" value="TIL"/>
    <property type="match status" value="3"/>
</dbReference>
<dbReference type="InterPro" id="IPR058753">
    <property type="entry name" value="TIL_OTOGL_Mucin"/>
</dbReference>
<feature type="region of interest" description="Disordered" evidence="8">
    <location>
        <begin position="2929"/>
        <end position="3119"/>
    </location>
</feature>
<keyword evidence="2" id="KW-0964">Secreted</keyword>
<keyword evidence="7" id="KW-0325">Glycoprotein</keyword>
<dbReference type="SMART" id="SM00215">
    <property type="entry name" value="VWC_out"/>
    <property type="match status" value="2"/>
</dbReference>
<dbReference type="SMART" id="SM00216">
    <property type="entry name" value="VWD"/>
    <property type="match status" value="3"/>
</dbReference>
<feature type="domain" description="VWFD" evidence="10">
    <location>
        <begin position="84"/>
        <end position="254"/>
    </location>
</feature>
<feature type="compositionally biased region" description="Low complexity" evidence="8">
    <location>
        <begin position="2936"/>
        <end position="3119"/>
    </location>
</feature>
<dbReference type="InterPro" id="IPR036084">
    <property type="entry name" value="Ser_inhib-like_sf"/>
</dbReference>
<dbReference type="InterPro" id="IPR001007">
    <property type="entry name" value="VWF_dom"/>
</dbReference>
<keyword evidence="3 9" id="KW-0732">Signal</keyword>
<feature type="region of interest" description="Disordered" evidence="8">
    <location>
        <begin position="3231"/>
        <end position="3399"/>
    </location>
</feature>
<dbReference type="PANTHER" id="PTHR11339">
    <property type="entry name" value="EXTRACELLULAR MATRIX GLYCOPROTEIN RELATED"/>
    <property type="match status" value="1"/>
</dbReference>
<reference evidence="12" key="1">
    <citation type="submission" date="2025-08" db="UniProtKB">
        <authorList>
            <consortium name="RefSeq"/>
        </authorList>
    </citation>
    <scope>IDENTIFICATION</scope>
    <source>
        <strain evidence="12">J_2021</strain>
        <tissue evidence="12">Erythrocytes</tissue>
    </source>
</reference>
<dbReference type="GeneID" id="108704982"/>
<evidence type="ECO:0000259" key="10">
    <source>
        <dbReference type="PROSITE" id="PS51233"/>
    </source>
</evidence>
<feature type="domain" description="VWFD" evidence="10">
    <location>
        <begin position="905"/>
        <end position="1074"/>
    </location>
</feature>
<dbReference type="Pfam" id="PF25962">
    <property type="entry name" value="TIL_OTOGL_Mucin"/>
    <property type="match status" value="1"/>
</dbReference>
<dbReference type="InterPro" id="IPR002919">
    <property type="entry name" value="TIL_dom"/>
</dbReference>
<evidence type="ECO:0000256" key="8">
    <source>
        <dbReference type="SAM" id="MobiDB-lite"/>
    </source>
</evidence>
<dbReference type="KEGG" id="xla:108704982"/>
<feature type="compositionally biased region" description="Low complexity" evidence="8">
    <location>
        <begin position="2640"/>
        <end position="2824"/>
    </location>
</feature>
<feature type="compositionally biased region" description="Low complexity" evidence="8">
    <location>
        <begin position="1726"/>
        <end position="1909"/>
    </location>
</feature>
<feature type="region of interest" description="Disordered" evidence="8">
    <location>
        <begin position="1719"/>
        <end position="1919"/>
    </location>
</feature>
<evidence type="ECO:0000256" key="9">
    <source>
        <dbReference type="SAM" id="SignalP"/>
    </source>
</evidence>
<dbReference type="PANTHER" id="PTHR11339:SF399">
    <property type="entry name" value="MUCIN-5AC-LIKE"/>
    <property type="match status" value="1"/>
</dbReference>
<dbReference type="InterPro" id="IPR025155">
    <property type="entry name" value="WxxW_domain"/>
</dbReference>
<keyword evidence="6" id="KW-1015">Disulfide bond</keyword>
<protein>
    <submittedName>
        <fullName evidence="12">LOW QUALITY PROTEIN: mucin-5AC</fullName>
    </submittedName>
</protein>
<feature type="domain" description="VWFD" evidence="10">
    <location>
        <begin position="437"/>
        <end position="611"/>
    </location>
</feature>
<evidence type="ECO:0000313" key="12">
    <source>
        <dbReference type="RefSeq" id="XP_041445532.1"/>
    </source>
</evidence>
<dbReference type="Pfam" id="PF00094">
    <property type="entry name" value="VWD"/>
    <property type="match status" value="3"/>
</dbReference>
<dbReference type="OrthoDB" id="160294at2759"/>
<evidence type="ECO:0000256" key="4">
    <source>
        <dbReference type="ARBA" id="ARBA00022737"/>
    </source>
</evidence>
<dbReference type="FunFam" id="2.10.25.10:FF:000153">
    <property type="entry name" value="MUC5B isoform 1"/>
    <property type="match status" value="1"/>
</dbReference>
<feature type="region of interest" description="Disordered" evidence="8">
    <location>
        <begin position="2052"/>
        <end position="2243"/>
    </location>
</feature>
<feature type="compositionally biased region" description="Low complexity" evidence="8">
    <location>
        <begin position="2355"/>
        <end position="2516"/>
    </location>
</feature>
<evidence type="ECO:0000313" key="11">
    <source>
        <dbReference type="Proteomes" id="UP000186698"/>
    </source>
</evidence>
<gene>
    <name evidence="12" type="primary">LOC108704982</name>
</gene>
<feature type="region of interest" description="Disordered" evidence="8">
    <location>
        <begin position="2348"/>
        <end position="2521"/>
    </location>
</feature>
<comment type="subcellular location">
    <subcellularLocation>
        <location evidence="1">Secreted</location>
    </subcellularLocation>
</comment>
<dbReference type="FunFam" id="2.10.25.10:FF:000674">
    <property type="entry name" value="Mucin-2"/>
    <property type="match status" value="1"/>
</dbReference>
<dbReference type="InterPro" id="IPR014853">
    <property type="entry name" value="VWF/SSPO/ZAN-like_Cys-rich_dom"/>
</dbReference>
<name>A0A8J1MUU2_XENLA</name>
<dbReference type="RefSeq" id="XP_041445532.1">
    <property type="nucleotide sequence ID" value="XM_041589598.1"/>
</dbReference>
<dbReference type="GO" id="GO:0005615">
    <property type="term" value="C:extracellular space"/>
    <property type="evidence" value="ECO:0000318"/>
    <property type="project" value="GO_Central"/>
</dbReference>
<dbReference type="Pfam" id="PF08742">
    <property type="entry name" value="C8"/>
    <property type="match status" value="3"/>
</dbReference>
<feature type="signal peptide" evidence="9">
    <location>
        <begin position="1"/>
        <end position="25"/>
    </location>
</feature>